<dbReference type="Proteomes" id="UP000563151">
    <property type="component" value="Unassembled WGS sequence"/>
</dbReference>
<dbReference type="CDD" id="cd13639">
    <property type="entry name" value="PBP2_OpuAC_like"/>
    <property type="match status" value="1"/>
</dbReference>
<sequence length="299" mass="33449">MNKKLKSIISLVFIGVLTVGMLAGCGNKTAQTNSDNKEKKEKVNLGYVNWAEGIAMTNLVEAILEEKMGYEVEKKQGEAGMVFTSLANGDMDVFLDGWLPVTHKDYMEKYKGKLENLGTNFENAKIGLVVPKYMNVNSIEDLNGIKDKLKGKIIGIDPGAGIMKTTKKAIKEYGLNLELLEGSGATMTTMLKKAQDDKESIVVTGWKPHWKFARWDLKFLEDPKGIFGAAEHIDTIARKGFEKEMPEVAQFLKNFKMDDKQLGSLMGDIKDNSDKDALDVAKEWMKKNEKLVDSWIPKK</sequence>
<evidence type="ECO:0000313" key="6">
    <source>
        <dbReference type="EMBL" id="MBC2399924.1"/>
    </source>
</evidence>
<dbReference type="Gene3D" id="3.40.190.100">
    <property type="entry name" value="Glycine betaine-binding periplasmic protein, domain 2"/>
    <property type="match status" value="1"/>
</dbReference>
<keyword evidence="4" id="KW-0472">Membrane</keyword>
<comment type="caution">
    <text evidence="6">The sequence shown here is derived from an EMBL/GenBank/DDBJ whole genome shotgun (WGS) entry which is preliminary data.</text>
</comment>
<organism evidence="6 7">
    <name type="scientific">Clostridium tetanomorphum</name>
    <dbReference type="NCBI Taxonomy" id="1553"/>
    <lineage>
        <taxon>Bacteria</taxon>
        <taxon>Bacillati</taxon>
        <taxon>Bacillota</taxon>
        <taxon>Clostridia</taxon>
        <taxon>Eubacteriales</taxon>
        <taxon>Clostridiaceae</taxon>
        <taxon>Clostridium</taxon>
    </lineage>
</organism>
<dbReference type="GO" id="GO:0043190">
    <property type="term" value="C:ATP-binding cassette (ABC) transporter complex"/>
    <property type="evidence" value="ECO:0007669"/>
    <property type="project" value="InterPro"/>
</dbReference>
<dbReference type="PROSITE" id="PS51257">
    <property type="entry name" value="PROKAR_LIPOPROTEIN"/>
    <property type="match status" value="1"/>
</dbReference>
<dbReference type="RefSeq" id="WP_035147637.1">
    <property type="nucleotide sequence ID" value="NZ_JAAZWO010000040.1"/>
</dbReference>
<evidence type="ECO:0000259" key="5">
    <source>
        <dbReference type="Pfam" id="PF04069"/>
    </source>
</evidence>
<name>A0A923J2I6_CLOTT</name>
<dbReference type="Gene3D" id="3.10.105.10">
    <property type="entry name" value="Dipeptide-binding Protein, Domain 3"/>
    <property type="match status" value="2"/>
</dbReference>
<evidence type="ECO:0000256" key="3">
    <source>
        <dbReference type="ARBA" id="ARBA00022475"/>
    </source>
</evidence>
<comment type="subcellular location">
    <subcellularLocation>
        <location evidence="1">Cell membrane</location>
    </subcellularLocation>
</comment>
<dbReference type="GO" id="GO:0015226">
    <property type="term" value="F:carnitine transmembrane transporter activity"/>
    <property type="evidence" value="ECO:0007669"/>
    <property type="project" value="TreeGrafter"/>
</dbReference>
<dbReference type="PANTHER" id="PTHR47737:SF1">
    <property type="entry name" value="GLYCINE BETAINE_PROLINE BETAINE TRANSPORT SYSTEM PERMEASE PROTEIN PROW"/>
    <property type="match status" value="1"/>
</dbReference>
<dbReference type="GO" id="GO:0015871">
    <property type="term" value="P:choline transport"/>
    <property type="evidence" value="ECO:0007669"/>
    <property type="project" value="TreeGrafter"/>
</dbReference>
<dbReference type="EMBL" id="JAAZWO010000040">
    <property type="protein sequence ID" value="MBC2399924.1"/>
    <property type="molecule type" value="Genomic_DNA"/>
</dbReference>
<dbReference type="GO" id="GO:0031460">
    <property type="term" value="P:glycine betaine transport"/>
    <property type="evidence" value="ECO:0007669"/>
    <property type="project" value="TreeGrafter"/>
</dbReference>
<keyword evidence="7" id="KW-1185">Reference proteome</keyword>
<dbReference type="SUPFAM" id="SSF53850">
    <property type="entry name" value="Periplasmic binding protein-like II"/>
    <property type="match status" value="1"/>
</dbReference>
<evidence type="ECO:0000313" key="7">
    <source>
        <dbReference type="Proteomes" id="UP000563151"/>
    </source>
</evidence>
<dbReference type="GO" id="GO:0005275">
    <property type="term" value="F:amine transmembrane transporter activity"/>
    <property type="evidence" value="ECO:0007669"/>
    <property type="project" value="TreeGrafter"/>
</dbReference>
<accession>A0A923J2I6</accession>
<evidence type="ECO:0000256" key="2">
    <source>
        <dbReference type="ARBA" id="ARBA00022448"/>
    </source>
</evidence>
<dbReference type="PANTHER" id="PTHR47737">
    <property type="entry name" value="GLYCINE BETAINE/PROLINE BETAINE TRANSPORT SYSTEM PERMEASE PROTEIN PROW"/>
    <property type="match status" value="1"/>
</dbReference>
<gene>
    <name evidence="6" type="ORF">HGG79_19470</name>
</gene>
<evidence type="ECO:0000256" key="1">
    <source>
        <dbReference type="ARBA" id="ARBA00004236"/>
    </source>
</evidence>
<keyword evidence="2" id="KW-0813">Transport</keyword>
<reference evidence="6 7" key="1">
    <citation type="submission" date="2020-04" db="EMBL/GenBank/DDBJ databases">
        <title>Genomic insights into acetone-butanol-ethanol (ABE) fermentation by sequencing solventogenic clostridia strains.</title>
        <authorList>
            <person name="Brown S."/>
        </authorList>
    </citation>
    <scope>NUCLEOTIDE SEQUENCE [LARGE SCALE GENOMIC DNA]</scope>
    <source>
        <strain evidence="6 7">DJ011</strain>
    </source>
</reference>
<protein>
    <submittedName>
        <fullName evidence="6">Glycine betaine ABC transporter substrate-binding protein</fullName>
    </submittedName>
</protein>
<proteinExistence type="predicted"/>
<feature type="domain" description="ABC-type glycine betaine transport system substrate-binding" evidence="5">
    <location>
        <begin position="42"/>
        <end position="287"/>
    </location>
</feature>
<dbReference type="Pfam" id="PF04069">
    <property type="entry name" value="OpuAC"/>
    <property type="match status" value="1"/>
</dbReference>
<dbReference type="AlphaFoldDB" id="A0A923J2I6"/>
<evidence type="ECO:0000256" key="4">
    <source>
        <dbReference type="ARBA" id="ARBA00023136"/>
    </source>
</evidence>
<keyword evidence="3" id="KW-1003">Cell membrane</keyword>
<dbReference type="InterPro" id="IPR007210">
    <property type="entry name" value="ABC_Gly_betaine_transp_sub-bd"/>
</dbReference>